<dbReference type="NCBIfam" id="TIGR00756">
    <property type="entry name" value="PPR"/>
    <property type="match status" value="3"/>
</dbReference>
<organism evidence="4 5">
    <name type="scientific">Spirodela intermedia</name>
    <name type="common">Intermediate duckweed</name>
    <dbReference type="NCBI Taxonomy" id="51605"/>
    <lineage>
        <taxon>Eukaryota</taxon>
        <taxon>Viridiplantae</taxon>
        <taxon>Streptophyta</taxon>
        <taxon>Embryophyta</taxon>
        <taxon>Tracheophyta</taxon>
        <taxon>Spermatophyta</taxon>
        <taxon>Magnoliopsida</taxon>
        <taxon>Liliopsida</taxon>
        <taxon>Araceae</taxon>
        <taxon>Lemnoideae</taxon>
        <taxon>Spirodela</taxon>
    </lineage>
</organism>
<reference evidence="4" key="1">
    <citation type="submission" date="2020-02" db="EMBL/GenBank/DDBJ databases">
        <authorList>
            <person name="Scholz U."/>
            <person name="Mascher M."/>
            <person name="Fiebig A."/>
        </authorList>
    </citation>
    <scope>NUCLEOTIDE SEQUENCE</scope>
</reference>
<evidence type="ECO:0000256" key="2">
    <source>
        <dbReference type="PROSITE-ProRule" id="PRU00708"/>
    </source>
</evidence>
<keyword evidence="5" id="KW-1185">Reference proteome</keyword>
<evidence type="ECO:0000256" key="1">
    <source>
        <dbReference type="ARBA" id="ARBA00022737"/>
    </source>
</evidence>
<keyword evidence="3" id="KW-0732">Signal</keyword>
<protein>
    <submittedName>
        <fullName evidence="4">Uncharacterized protein</fullName>
    </submittedName>
</protein>
<gene>
    <name evidence="4" type="ORF">SI8410_02002609</name>
</gene>
<name>A0A7I8K2J5_SPIIN</name>
<evidence type="ECO:0000256" key="3">
    <source>
        <dbReference type="SAM" id="SignalP"/>
    </source>
</evidence>
<feature type="repeat" description="PPR" evidence="2">
    <location>
        <begin position="125"/>
        <end position="159"/>
    </location>
</feature>
<dbReference type="GO" id="GO:0009451">
    <property type="term" value="P:RNA modification"/>
    <property type="evidence" value="ECO:0007669"/>
    <property type="project" value="InterPro"/>
</dbReference>
<dbReference type="Pfam" id="PF01535">
    <property type="entry name" value="PPR"/>
    <property type="match status" value="1"/>
</dbReference>
<evidence type="ECO:0000313" key="5">
    <source>
        <dbReference type="Proteomes" id="UP000663760"/>
    </source>
</evidence>
<dbReference type="InterPro" id="IPR046960">
    <property type="entry name" value="PPR_At4g14850-like_plant"/>
</dbReference>
<accession>A0A7I8K2J5</accession>
<dbReference type="Pfam" id="PF13041">
    <property type="entry name" value="PPR_2"/>
    <property type="match status" value="3"/>
</dbReference>
<feature type="chain" id="PRO_5029904775" evidence="3">
    <location>
        <begin position="27"/>
        <end position="537"/>
    </location>
</feature>
<keyword evidence="1" id="KW-0677">Repeat</keyword>
<feature type="signal peptide" evidence="3">
    <location>
        <begin position="1"/>
        <end position="26"/>
    </location>
</feature>
<dbReference type="InterPro" id="IPR046848">
    <property type="entry name" value="E_motif"/>
</dbReference>
<dbReference type="EMBL" id="LR746265">
    <property type="protein sequence ID" value="CAA7391270.1"/>
    <property type="molecule type" value="Genomic_DNA"/>
</dbReference>
<feature type="repeat" description="PPR" evidence="2">
    <location>
        <begin position="329"/>
        <end position="363"/>
    </location>
</feature>
<dbReference type="PANTHER" id="PTHR47926">
    <property type="entry name" value="PENTATRICOPEPTIDE REPEAT-CONTAINING PROTEIN"/>
    <property type="match status" value="1"/>
</dbReference>
<dbReference type="PROSITE" id="PS51375">
    <property type="entry name" value="PPR"/>
    <property type="match status" value="3"/>
</dbReference>
<dbReference type="AlphaFoldDB" id="A0A7I8K2J5"/>
<sequence>MRSRALFLYSRRVLLHFAAFTTRSSSSPRNPPEQLTAGGGSPLSALLQPPCGLKPDEYTLSKALKAAAEAFGSPDCGRRVVHGFVIKLGFQRFTILMTALVGLVIRNSGDLREAGALFDELTERDVVAWTSLIVGYAQRGHYQESLDLFRRMVSEKSAPNSYSYSGALSACSGLRLLSCGREIHARLLKVSSHEGIEPVLQNNLLHLYSRCQDLSSSKKLFDAMPDRDIISWNEMISCYLECGLGEDSLNLFARMISCGLGPDRFTYATCVDACGYIASLRQGIQVHTRIVKDGIHSDLVVGNALVDMYARCGSVGAAKVVFDTLSSRDAVLWSTMIAGYAKGGFVTEATTTFEQMLAMKIKPDEITFLAVLSACSHGGLVSRGWHYFRSMKEHHGVSANLEHYSCVVDLLCRSGHLDEALFLMKEILPNPSVSMWTTFLNSCRIHGNVGFAHAACDLVARDGQIHGNLVALSNVLAAQSHWNETGGIRRRMKEENVKKEPGCSWVETRDGFHVFFAGCRSHPKMHEILQALHGLNF</sequence>
<dbReference type="InterPro" id="IPR011990">
    <property type="entry name" value="TPR-like_helical_dom_sf"/>
</dbReference>
<dbReference type="PANTHER" id="PTHR47926:SF449">
    <property type="entry name" value="PENTATRICOPEPTIDE REPEAT-CONTAINING PROTEIN"/>
    <property type="match status" value="1"/>
</dbReference>
<dbReference type="FunFam" id="1.25.40.10:FF:000090">
    <property type="entry name" value="Pentatricopeptide repeat-containing protein, chloroplastic"/>
    <property type="match status" value="1"/>
</dbReference>
<dbReference type="GO" id="GO:0003723">
    <property type="term" value="F:RNA binding"/>
    <property type="evidence" value="ECO:0007669"/>
    <property type="project" value="InterPro"/>
</dbReference>
<dbReference type="Gene3D" id="1.25.40.10">
    <property type="entry name" value="Tetratricopeptide repeat domain"/>
    <property type="match status" value="4"/>
</dbReference>
<evidence type="ECO:0000313" key="4">
    <source>
        <dbReference type="EMBL" id="CAA7391270.1"/>
    </source>
</evidence>
<feature type="repeat" description="PPR" evidence="2">
    <location>
        <begin position="228"/>
        <end position="262"/>
    </location>
</feature>
<dbReference type="Pfam" id="PF20431">
    <property type="entry name" value="E_motif"/>
    <property type="match status" value="1"/>
</dbReference>
<dbReference type="Proteomes" id="UP000663760">
    <property type="component" value="Chromosome 2"/>
</dbReference>
<dbReference type="InterPro" id="IPR002885">
    <property type="entry name" value="PPR_rpt"/>
</dbReference>
<proteinExistence type="predicted"/>
<dbReference type="OrthoDB" id="1881423at2759"/>